<sequence length="51" mass="5740">MVNYMLMIAAELENVTNLQPQGGCDDPSFPFLFKVLPLRISLCRLLPILGF</sequence>
<dbReference type="SUPFAM" id="SSF141678">
    <property type="entry name" value="MAL13P1.257-like"/>
    <property type="match status" value="1"/>
</dbReference>
<organism evidence="1">
    <name type="scientific">Rhizophora mucronata</name>
    <name type="common">Asiatic mangrove</name>
    <dbReference type="NCBI Taxonomy" id="61149"/>
    <lineage>
        <taxon>Eukaryota</taxon>
        <taxon>Viridiplantae</taxon>
        <taxon>Streptophyta</taxon>
        <taxon>Embryophyta</taxon>
        <taxon>Tracheophyta</taxon>
        <taxon>Spermatophyta</taxon>
        <taxon>Magnoliopsida</taxon>
        <taxon>eudicotyledons</taxon>
        <taxon>Gunneridae</taxon>
        <taxon>Pentapetalae</taxon>
        <taxon>rosids</taxon>
        <taxon>fabids</taxon>
        <taxon>Malpighiales</taxon>
        <taxon>Rhizophoraceae</taxon>
        <taxon>Rhizophora</taxon>
    </lineage>
</organism>
<dbReference type="EMBL" id="GGEC01020735">
    <property type="protein sequence ID" value="MBX01219.1"/>
    <property type="molecule type" value="Transcribed_RNA"/>
</dbReference>
<proteinExistence type="predicted"/>
<accession>A0A2P2K6B0</accession>
<dbReference type="AlphaFoldDB" id="A0A2P2K6B0"/>
<reference evidence="1" key="1">
    <citation type="submission" date="2018-02" db="EMBL/GenBank/DDBJ databases">
        <title>Rhizophora mucronata_Transcriptome.</title>
        <authorList>
            <person name="Meera S.P."/>
            <person name="Sreeshan A."/>
            <person name="Augustine A."/>
        </authorList>
    </citation>
    <scope>NUCLEOTIDE SEQUENCE</scope>
    <source>
        <tissue evidence="1">Leaf</tissue>
    </source>
</reference>
<name>A0A2P2K6B0_RHIMU</name>
<protein>
    <submittedName>
        <fullName evidence="1">Uncharacterized protein</fullName>
    </submittedName>
</protein>
<evidence type="ECO:0000313" key="1">
    <source>
        <dbReference type="EMBL" id="MBX01219.1"/>
    </source>
</evidence>